<dbReference type="InterPro" id="IPR031876">
    <property type="entry name" value="DUF4760"/>
</dbReference>
<gene>
    <name evidence="2" type="ORF">G8K68_003802</name>
    <name evidence="3" type="ORF">G8S61_003585</name>
</gene>
<dbReference type="EMBL" id="DAAXHA010000009">
    <property type="protein sequence ID" value="HAG0972193.1"/>
    <property type="molecule type" value="Genomic_DNA"/>
</dbReference>
<dbReference type="Pfam" id="PF15956">
    <property type="entry name" value="DUF4760"/>
    <property type="match status" value="1"/>
</dbReference>
<evidence type="ECO:0000313" key="3">
    <source>
        <dbReference type="EMBL" id="HAG0972193.1"/>
    </source>
</evidence>
<evidence type="ECO:0000313" key="2">
    <source>
        <dbReference type="EMBL" id="HAF2860823.1"/>
    </source>
</evidence>
<feature type="transmembrane region" description="Helical" evidence="1">
    <location>
        <begin position="6"/>
        <end position="27"/>
    </location>
</feature>
<keyword evidence="1" id="KW-0472">Membrane</keyword>
<protein>
    <submittedName>
        <fullName evidence="2">DUF4760 domain-containing protein</fullName>
    </submittedName>
</protein>
<keyword evidence="1" id="KW-0812">Transmembrane</keyword>
<dbReference type="EMBL" id="DAAUHJ010000008">
    <property type="protein sequence ID" value="HAF2860823.1"/>
    <property type="molecule type" value="Genomic_DNA"/>
</dbReference>
<proteinExistence type="predicted"/>
<comment type="caution">
    <text evidence="2">The sequence shown here is derived from an EMBL/GenBank/DDBJ whole genome shotgun (WGS) entry which is preliminary data.</text>
</comment>
<reference evidence="2" key="2">
    <citation type="submission" date="2020-02" db="EMBL/GenBank/DDBJ databases">
        <authorList>
            <consortium name="NCBI Pathogen Detection Project"/>
        </authorList>
    </citation>
    <scope>NUCLEOTIDE SEQUENCE</scope>
    <source>
        <strain evidence="3">MA.03ba 1577</strain>
        <strain evidence="2">MA.NL_D27</strain>
    </source>
</reference>
<accession>A0A744UUP5</accession>
<sequence>MQILSHLAPFATPIVASVAALIAYHNWKRQKELHREKMSLDFQSYYQNDKEIVKHRENLNYLFRHHPDIKDNIEELAIGNDFYESMIFVLNTWERCAHSVRKGVYSEQFLYDIYGSNLIGTYDKLERLIDRRRLSNERVFDNVLWLALRWKLRRKIEMYDSSFLKERGDTSFIYEFSSLLTRQREDELNESQLDSMKWLYKEIDKIK</sequence>
<keyword evidence="1" id="KW-1133">Transmembrane helix</keyword>
<dbReference type="AlphaFoldDB" id="A0A744UUP5"/>
<evidence type="ECO:0000256" key="1">
    <source>
        <dbReference type="SAM" id="Phobius"/>
    </source>
</evidence>
<organism evidence="2">
    <name type="scientific">Salmonella enterica</name>
    <name type="common">Salmonella choleraesuis</name>
    <dbReference type="NCBI Taxonomy" id="28901"/>
    <lineage>
        <taxon>Bacteria</taxon>
        <taxon>Pseudomonadati</taxon>
        <taxon>Pseudomonadota</taxon>
        <taxon>Gammaproteobacteria</taxon>
        <taxon>Enterobacterales</taxon>
        <taxon>Enterobacteriaceae</taxon>
        <taxon>Salmonella</taxon>
    </lineage>
</organism>
<reference evidence="2" key="1">
    <citation type="journal article" date="2018" name="Genome Biol.">
        <title>SKESA: strategic k-mer extension for scrupulous assemblies.</title>
        <authorList>
            <person name="Souvorov A."/>
            <person name="Agarwala R."/>
            <person name="Lipman D.J."/>
        </authorList>
    </citation>
    <scope>NUCLEOTIDE SEQUENCE</scope>
    <source>
        <strain evidence="3">MA.03ba 1577</strain>
        <strain evidence="2">MA.NL_D27</strain>
    </source>
</reference>
<name>A0A744UUP5_SALER</name>